<dbReference type="GO" id="GO:0003677">
    <property type="term" value="F:DNA binding"/>
    <property type="evidence" value="ECO:0007669"/>
    <property type="project" value="InterPro"/>
</dbReference>
<evidence type="ECO:0000313" key="14">
    <source>
        <dbReference type="Proteomes" id="UP001468095"/>
    </source>
</evidence>
<comment type="caution">
    <text evidence="12">The sequence shown here is derived from an EMBL/GenBank/DDBJ whole genome shotgun (WGS) entry which is preliminary data.</text>
</comment>
<keyword evidence="4" id="KW-0548">Nucleotidyltransferase</keyword>
<keyword evidence="5" id="KW-0235">DNA replication</keyword>
<accession>A0A7Y6NF12</accession>
<keyword evidence="6" id="KW-0239">DNA-directed DNA polymerase</keyword>
<comment type="catalytic activity">
    <reaction evidence="9">
        <text>DNA(n) + a 2'-deoxyribonucleoside 5'-triphosphate = DNA(n+1) + diphosphate</text>
        <dbReference type="Rhea" id="RHEA:22508"/>
        <dbReference type="Rhea" id="RHEA-COMP:17339"/>
        <dbReference type="Rhea" id="RHEA-COMP:17340"/>
        <dbReference type="ChEBI" id="CHEBI:33019"/>
        <dbReference type="ChEBI" id="CHEBI:61560"/>
        <dbReference type="ChEBI" id="CHEBI:173112"/>
        <dbReference type="EC" id="2.7.7.7"/>
    </reaction>
</comment>
<dbReference type="InterPro" id="IPR004622">
    <property type="entry name" value="DNA_pol_HolB"/>
</dbReference>
<dbReference type="Proteomes" id="UP000566985">
    <property type="component" value="Unassembled WGS sequence"/>
</dbReference>
<dbReference type="GO" id="GO:0003887">
    <property type="term" value="F:DNA-directed DNA polymerase activity"/>
    <property type="evidence" value="ECO:0007669"/>
    <property type="project" value="UniProtKB-KW"/>
</dbReference>
<evidence type="ECO:0000259" key="10">
    <source>
        <dbReference type="Pfam" id="PF09115"/>
    </source>
</evidence>
<dbReference type="InterPro" id="IPR008921">
    <property type="entry name" value="DNA_pol3_clamp-load_cplx_C"/>
</dbReference>
<evidence type="ECO:0000256" key="1">
    <source>
        <dbReference type="ARBA" id="ARBA00012417"/>
    </source>
</evidence>
<evidence type="ECO:0000256" key="3">
    <source>
        <dbReference type="ARBA" id="ARBA00022679"/>
    </source>
</evidence>
<evidence type="ECO:0000313" key="13">
    <source>
        <dbReference type="Proteomes" id="UP000566985"/>
    </source>
</evidence>
<dbReference type="PANTHER" id="PTHR11669:SF8">
    <property type="entry name" value="DNA POLYMERASE III SUBUNIT DELTA"/>
    <property type="match status" value="1"/>
</dbReference>
<evidence type="ECO:0000256" key="8">
    <source>
        <dbReference type="ARBA" id="ARBA00037724"/>
    </source>
</evidence>
<dbReference type="GO" id="GO:0006261">
    <property type="term" value="P:DNA-templated DNA replication"/>
    <property type="evidence" value="ECO:0007669"/>
    <property type="project" value="TreeGrafter"/>
</dbReference>
<dbReference type="Gene3D" id="1.20.272.10">
    <property type="match status" value="1"/>
</dbReference>
<organism evidence="12 13">
    <name type="scientific">Pantoea brenneri</name>
    <dbReference type="NCBI Taxonomy" id="472694"/>
    <lineage>
        <taxon>Bacteria</taxon>
        <taxon>Pseudomonadati</taxon>
        <taxon>Pseudomonadota</taxon>
        <taxon>Gammaproteobacteria</taxon>
        <taxon>Enterobacterales</taxon>
        <taxon>Erwiniaceae</taxon>
        <taxon>Pantoea</taxon>
    </lineage>
</organism>
<dbReference type="RefSeq" id="WP_046288393.1">
    <property type="nucleotide sequence ID" value="NZ_CAUQFK010000021.1"/>
</dbReference>
<dbReference type="Gene3D" id="1.10.8.10">
    <property type="entry name" value="DNA helicase RuvA subunit, C-terminal domain"/>
    <property type="match status" value="1"/>
</dbReference>
<dbReference type="GeneID" id="57345804"/>
<dbReference type="InterPro" id="IPR027417">
    <property type="entry name" value="P-loop_NTPase"/>
</dbReference>
<dbReference type="EMBL" id="JABWPM010000012">
    <property type="protein sequence ID" value="NUY97300.1"/>
    <property type="molecule type" value="Genomic_DNA"/>
</dbReference>
<proteinExistence type="predicted"/>
<dbReference type="GO" id="GO:0008408">
    <property type="term" value="F:3'-5' exonuclease activity"/>
    <property type="evidence" value="ECO:0007669"/>
    <property type="project" value="InterPro"/>
</dbReference>
<reference evidence="11 14" key="2">
    <citation type="submission" date="2024-04" db="EMBL/GenBank/DDBJ databases">
        <authorList>
            <person name="Suleimanova A.D."/>
            <person name="Pudova D.S."/>
            <person name="Shagimardanova E.I."/>
            <person name="Sharipova M.R."/>
        </authorList>
    </citation>
    <scope>NUCLEOTIDE SEQUENCE [LARGE SCALE GENOMIC DNA]</scope>
    <source>
        <strain evidence="11 14">3.1</strain>
    </source>
</reference>
<dbReference type="InterPro" id="IPR015199">
    <property type="entry name" value="DNA_pol_III_delta_C"/>
</dbReference>
<comment type="function">
    <text evidence="8">DNA polymerase III is a complex, multichain enzyme responsible for most of the replicative synthesis in bacteria. This DNA polymerase also exhibits 3' to 5' exonuclease activity.</text>
</comment>
<sequence>MNWFPWLNQPYRQLITQHQQGRSHHALLIQAMAGMGDDALVWGISRWLMCQQPDGLKSCGQCHGCQLMQANTHPDWYRLEAEKGKNTLGIDAVRQVTEKMYHFGQQGGAKIVWLPDAAQLSEAAANALLKTLEEPPANSWFFLSSRDPSRLLATLRSRCMTLHLSPPEEGLSLNWLKKQTSQDEAMLVAALRLSAGAPEAALNLLAAGPWQARQKLCDALPAALQQDILQLLPVLNGDDAAVRIGWLLSLLLDAMKWQQNAGQWLSNVDRQDVVTLLAEHFTPTALNSSAQGWMRCREQLLHVAAVNRELLLTDQLLSWADNMKPALIG</sequence>
<dbReference type="NCBIfam" id="NF005941">
    <property type="entry name" value="PRK07993.1"/>
    <property type="match status" value="1"/>
</dbReference>
<evidence type="ECO:0000256" key="4">
    <source>
        <dbReference type="ARBA" id="ARBA00022695"/>
    </source>
</evidence>
<dbReference type="AlphaFoldDB" id="A0A7Y6NF12"/>
<evidence type="ECO:0000256" key="5">
    <source>
        <dbReference type="ARBA" id="ARBA00022705"/>
    </source>
</evidence>
<dbReference type="SUPFAM" id="SSF48019">
    <property type="entry name" value="post-AAA+ oligomerization domain-like"/>
    <property type="match status" value="1"/>
</dbReference>
<evidence type="ECO:0000313" key="12">
    <source>
        <dbReference type="EMBL" id="NUY97300.1"/>
    </source>
</evidence>
<dbReference type="FunFam" id="3.40.50.300:FF:000890">
    <property type="entry name" value="DNA polymerase III subunit delta"/>
    <property type="match status" value="1"/>
</dbReference>
<dbReference type="NCBIfam" id="TIGR00678">
    <property type="entry name" value="holB"/>
    <property type="match status" value="1"/>
</dbReference>
<comment type="subunit">
    <text evidence="7">DNA polymerase III contains a core (composed of alpha, epsilon and theta chains) that associates with a tau subunit. This core dimerizes to form the POLIII' complex. PolIII' associates with the gamma complex (composed of gamma, delta, delta', psi and chi chains) and with the beta chain to form the complete DNA polymerase III complex.</text>
</comment>
<keyword evidence="14" id="KW-1185">Reference proteome</keyword>
<dbReference type="EC" id="2.7.7.7" evidence="1"/>
<dbReference type="EMBL" id="JBCGBG010000001">
    <property type="protein sequence ID" value="MEL7695449.1"/>
    <property type="molecule type" value="Genomic_DNA"/>
</dbReference>
<evidence type="ECO:0000256" key="6">
    <source>
        <dbReference type="ARBA" id="ARBA00022932"/>
    </source>
</evidence>
<dbReference type="InterPro" id="IPR050238">
    <property type="entry name" value="DNA_Rep/Repair_Clamp_Loader"/>
</dbReference>
<name>A0A7Y6NF12_9GAMM</name>
<reference evidence="12 13" key="1">
    <citation type="submission" date="2020-05" db="EMBL/GenBank/DDBJ databases">
        <title>Whole Genome Sequences of Enterobacteriales Associated with the International Space Station.</title>
        <authorList>
            <person name="Bharadwaj A."/>
            <person name="Daudu R."/>
            <person name="Singh N."/>
            <person name="Wood J."/>
            <person name="Debieu M."/>
            <person name="Mason C."/>
            <person name="Wang C."/>
            <person name="Venkateswaran K."/>
        </authorList>
    </citation>
    <scope>NUCLEOTIDE SEQUENCE [LARGE SCALE GENOMIC DNA]</scope>
    <source>
        <strain evidence="12 13">IF5SW-B1</strain>
    </source>
</reference>
<evidence type="ECO:0000256" key="2">
    <source>
        <dbReference type="ARBA" id="ARBA00014363"/>
    </source>
</evidence>
<gene>
    <name evidence="12" type="primary">holB</name>
    <name evidence="11" type="ORF">AABB92_07200</name>
    <name evidence="12" type="ORF">HU668_12640</name>
</gene>
<dbReference type="Pfam" id="PF09115">
    <property type="entry name" value="DNApol3-delta_C"/>
    <property type="match status" value="1"/>
</dbReference>
<evidence type="ECO:0000313" key="11">
    <source>
        <dbReference type="EMBL" id="MEL7695449.1"/>
    </source>
</evidence>
<dbReference type="Proteomes" id="UP001468095">
    <property type="component" value="Unassembled WGS sequence"/>
</dbReference>
<dbReference type="Pfam" id="PF13177">
    <property type="entry name" value="DNA_pol3_delta2"/>
    <property type="match status" value="1"/>
</dbReference>
<dbReference type="Gene3D" id="3.40.50.300">
    <property type="entry name" value="P-loop containing nucleotide triphosphate hydrolases"/>
    <property type="match status" value="1"/>
</dbReference>
<dbReference type="GO" id="GO:0009360">
    <property type="term" value="C:DNA polymerase III complex"/>
    <property type="evidence" value="ECO:0007669"/>
    <property type="project" value="InterPro"/>
</dbReference>
<dbReference type="PANTHER" id="PTHR11669">
    <property type="entry name" value="REPLICATION FACTOR C / DNA POLYMERASE III GAMMA-TAU SUBUNIT"/>
    <property type="match status" value="1"/>
</dbReference>
<protein>
    <recommendedName>
        <fullName evidence="2">DNA polymerase III subunit delta'</fullName>
        <ecNumber evidence="1">2.7.7.7</ecNumber>
    </recommendedName>
</protein>
<evidence type="ECO:0000256" key="7">
    <source>
        <dbReference type="ARBA" id="ARBA00026073"/>
    </source>
</evidence>
<evidence type="ECO:0000256" key="9">
    <source>
        <dbReference type="ARBA" id="ARBA00049244"/>
    </source>
</evidence>
<dbReference type="SUPFAM" id="SSF52540">
    <property type="entry name" value="P-loop containing nucleoside triphosphate hydrolases"/>
    <property type="match status" value="1"/>
</dbReference>
<keyword evidence="3" id="KW-0808">Transferase</keyword>
<feature type="domain" description="DNA polymerase III delta subunit C-terminal" evidence="10">
    <location>
        <begin position="210"/>
        <end position="319"/>
    </location>
</feature>